<feature type="active site" description="Proton acceptor" evidence="3">
    <location>
        <position position="76"/>
    </location>
</feature>
<evidence type="ECO:0000259" key="5">
    <source>
        <dbReference type="Pfam" id="PF06094"/>
    </source>
</evidence>
<evidence type="ECO:0000256" key="1">
    <source>
        <dbReference type="ARBA" id="ARBA00012346"/>
    </source>
</evidence>
<keyword evidence="7" id="KW-1185">Reference proteome</keyword>
<feature type="binding site" evidence="4">
    <location>
        <position position="121"/>
    </location>
    <ligand>
        <name>substrate</name>
    </ligand>
</feature>
<gene>
    <name evidence="6" type="ORF">CVT24_006800</name>
</gene>
<protein>
    <recommendedName>
        <fullName evidence="1">gamma-glutamylcyclotransferase</fullName>
        <ecNumber evidence="1">4.3.2.9</ecNumber>
    </recommendedName>
</protein>
<dbReference type="Pfam" id="PF06094">
    <property type="entry name" value="GGACT"/>
    <property type="match status" value="1"/>
</dbReference>
<feature type="domain" description="Gamma-glutamylcyclotransferase AIG2-like" evidence="5">
    <location>
        <begin position="7"/>
        <end position="110"/>
    </location>
</feature>
<proteinExistence type="predicted"/>
<evidence type="ECO:0000313" key="6">
    <source>
        <dbReference type="EMBL" id="PPQ63275.1"/>
    </source>
</evidence>
<dbReference type="SUPFAM" id="SSF110857">
    <property type="entry name" value="Gamma-glutamyl cyclotransferase-like"/>
    <property type="match status" value="1"/>
</dbReference>
<dbReference type="InParanoid" id="A0A409VD04"/>
<reference evidence="6 7" key="1">
    <citation type="journal article" date="2018" name="Evol. Lett.">
        <title>Horizontal gene cluster transfer increased hallucinogenic mushroom diversity.</title>
        <authorList>
            <person name="Reynolds H.T."/>
            <person name="Vijayakumar V."/>
            <person name="Gluck-Thaler E."/>
            <person name="Korotkin H.B."/>
            <person name="Matheny P.B."/>
            <person name="Slot J.C."/>
        </authorList>
    </citation>
    <scope>NUCLEOTIDE SEQUENCE [LARGE SCALE GENOMIC DNA]</scope>
    <source>
        <strain evidence="6 7">2629</strain>
    </source>
</reference>
<evidence type="ECO:0000256" key="2">
    <source>
        <dbReference type="ARBA" id="ARBA00023239"/>
    </source>
</evidence>
<accession>A0A409VD04</accession>
<dbReference type="Proteomes" id="UP000284842">
    <property type="component" value="Unassembled WGS sequence"/>
</dbReference>
<dbReference type="InterPro" id="IPR036568">
    <property type="entry name" value="GGCT-like_sf"/>
</dbReference>
<comment type="caution">
    <text evidence="6">The sequence shown here is derived from an EMBL/GenBank/DDBJ whole genome shotgun (WGS) entry which is preliminary data.</text>
</comment>
<dbReference type="GO" id="GO:0003839">
    <property type="term" value="F:gamma-glutamylcyclotransferase activity"/>
    <property type="evidence" value="ECO:0007669"/>
    <property type="project" value="UniProtKB-EC"/>
</dbReference>
<dbReference type="OrthoDB" id="2924818at2759"/>
<dbReference type="CDD" id="cd06661">
    <property type="entry name" value="GGCT_like"/>
    <property type="match status" value="1"/>
</dbReference>
<dbReference type="Gene3D" id="3.10.490.10">
    <property type="entry name" value="Gamma-glutamyl cyclotransferase-like"/>
    <property type="match status" value="1"/>
</dbReference>
<dbReference type="InterPro" id="IPR013024">
    <property type="entry name" value="GGCT-like"/>
</dbReference>
<dbReference type="AlphaFoldDB" id="A0A409VD04"/>
<sequence>MKKKTTYFGYGSNLWRDQMKRRCPKSTFIGIGILHNWRWIINERGYANVVPSQGDYVYGFLYTLTANDEHDLDIYEGAAYQKHNLAVEPLRDGKDRTDTILNALVYVDVDRRTESQPKTEYTFRMNKGIKDALDAGVPSEYIDTYLRPYIPDTLSST</sequence>
<dbReference type="PANTHER" id="PTHR12935">
    <property type="entry name" value="GAMMA-GLUTAMYLCYCLOTRANSFERASE"/>
    <property type="match status" value="1"/>
</dbReference>
<keyword evidence="2" id="KW-0456">Lyase</keyword>
<name>A0A409VD04_9AGAR</name>
<dbReference type="InterPro" id="IPR017939">
    <property type="entry name" value="G-Glutamylcylcotransferase"/>
</dbReference>
<feature type="binding site" evidence="4">
    <location>
        <begin position="7"/>
        <end position="12"/>
    </location>
    <ligand>
        <name>substrate</name>
    </ligand>
</feature>
<evidence type="ECO:0000313" key="7">
    <source>
        <dbReference type="Proteomes" id="UP000284842"/>
    </source>
</evidence>
<evidence type="ECO:0000256" key="3">
    <source>
        <dbReference type="PIRSR" id="PIRSR617939-1"/>
    </source>
</evidence>
<dbReference type="PANTHER" id="PTHR12935:SF0">
    <property type="entry name" value="GAMMA-GLUTAMYLCYCLOTRANSFERASE"/>
    <property type="match status" value="1"/>
</dbReference>
<evidence type="ECO:0000256" key="4">
    <source>
        <dbReference type="PIRSR" id="PIRSR617939-2"/>
    </source>
</evidence>
<organism evidence="6 7">
    <name type="scientific">Panaeolus cyanescens</name>
    <dbReference type="NCBI Taxonomy" id="181874"/>
    <lineage>
        <taxon>Eukaryota</taxon>
        <taxon>Fungi</taxon>
        <taxon>Dikarya</taxon>
        <taxon>Basidiomycota</taxon>
        <taxon>Agaricomycotina</taxon>
        <taxon>Agaricomycetes</taxon>
        <taxon>Agaricomycetidae</taxon>
        <taxon>Agaricales</taxon>
        <taxon>Agaricineae</taxon>
        <taxon>Galeropsidaceae</taxon>
        <taxon>Panaeolus</taxon>
    </lineage>
</organism>
<dbReference type="EC" id="4.3.2.9" evidence="1"/>
<dbReference type="STRING" id="181874.A0A409VD04"/>
<dbReference type="InterPro" id="IPR009288">
    <property type="entry name" value="AIG2-like_dom"/>
</dbReference>
<dbReference type="EMBL" id="NHTK01006127">
    <property type="protein sequence ID" value="PPQ63275.1"/>
    <property type="molecule type" value="Genomic_DNA"/>
</dbReference>